<reference evidence="2" key="1">
    <citation type="submission" date="2020-02" db="EMBL/GenBank/DDBJ databases">
        <authorList>
            <person name="Meier V. D."/>
        </authorList>
    </citation>
    <scope>NUCLEOTIDE SEQUENCE</scope>
    <source>
        <strain evidence="2">AVDCRST_MAG83</strain>
    </source>
</reference>
<feature type="non-terminal residue" evidence="2">
    <location>
        <position position="76"/>
    </location>
</feature>
<feature type="compositionally biased region" description="Basic residues" evidence="1">
    <location>
        <begin position="40"/>
        <end position="58"/>
    </location>
</feature>
<evidence type="ECO:0000313" key="2">
    <source>
        <dbReference type="EMBL" id="CAA9247675.1"/>
    </source>
</evidence>
<feature type="region of interest" description="Disordered" evidence="1">
    <location>
        <begin position="1"/>
        <end position="76"/>
    </location>
</feature>
<organism evidence="2">
    <name type="scientific">uncultured Arthrobacter sp</name>
    <dbReference type="NCBI Taxonomy" id="114050"/>
    <lineage>
        <taxon>Bacteria</taxon>
        <taxon>Bacillati</taxon>
        <taxon>Actinomycetota</taxon>
        <taxon>Actinomycetes</taxon>
        <taxon>Micrococcales</taxon>
        <taxon>Micrococcaceae</taxon>
        <taxon>Arthrobacter</taxon>
        <taxon>environmental samples</taxon>
    </lineage>
</organism>
<protein>
    <submittedName>
        <fullName evidence="2">Uncharacterized protein</fullName>
    </submittedName>
</protein>
<dbReference type="EMBL" id="CADCTE010000112">
    <property type="protein sequence ID" value="CAA9247675.1"/>
    <property type="molecule type" value="Genomic_DNA"/>
</dbReference>
<gene>
    <name evidence="2" type="ORF">AVDCRST_MAG83-2024</name>
</gene>
<accession>A0A6J4IEA4</accession>
<evidence type="ECO:0000256" key="1">
    <source>
        <dbReference type="SAM" id="MobiDB-lite"/>
    </source>
</evidence>
<proteinExistence type="predicted"/>
<sequence length="76" mass="8578">DSSGPPAPVPRAGNPGGCPVPDRRAADRRPRRSDRDRRRFMYRPHPARRRRRAPRRRDCRQTCPARASPEGAAGPL</sequence>
<feature type="compositionally biased region" description="Basic and acidic residues" evidence="1">
    <location>
        <begin position="21"/>
        <end position="39"/>
    </location>
</feature>
<dbReference type="AlphaFoldDB" id="A0A6J4IEA4"/>
<feature type="non-terminal residue" evidence="2">
    <location>
        <position position="1"/>
    </location>
</feature>
<name>A0A6J4IEA4_9MICC</name>